<sequence length="315" mass="34258">MTSLPLPNDLSINWSEPYGPIARGRSPTVSVNNLGQVVLIYATSIWSPRPELHAKVGQLNNGVVTWYDESKFDIGSFPSVGINDSGQVVSTHQENNGGQSLFYNTGTINDTTIDWNNSGSGTFYTTGISTTVDLDNDGLLVEVHRANVSESMWSLVGKLSGSGIDWKQDSTQFGVGQKPSVAINNHRAIAQFHESKQFYPGRIFDNPGIVDDGLQVRWFDSKETDGFLSAEPKVDINDSGVVVQVHASANGGMYYRVGTLSSDGRSIDEGASFKFLQAFEYDVTMTNDGQIIMVYAQDDTTKAENLFCVVGTLAT</sequence>
<protein>
    <submittedName>
        <fullName evidence="1">Uncharacterized protein</fullName>
    </submittedName>
</protein>
<dbReference type="OrthoDB" id="2079904at2"/>
<name>A0A2P1PVP8_9GAMM</name>
<accession>A0A2P1PVP8</accession>
<organism evidence="1 2">
    <name type="scientific">Ahniella affigens</name>
    <dbReference type="NCBI Taxonomy" id="2021234"/>
    <lineage>
        <taxon>Bacteria</taxon>
        <taxon>Pseudomonadati</taxon>
        <taxon>Pseudomonadota</taxon>
        <taxon>Gammaproteobacteria</taxon>
        <taxon>Lysobacterales</taxon>
        <taxon>Rhodanobacteraceae</taxon>
        <taxon>Ahniella</taxon>
    </lineage>
</organism>
<reference evidence="1 2" key="1">
    <citation type="submission" date="2018-03" db="EMBL/GenBank/DDBJ databases">
        <title>Ahniella affigens gen. nov., sp. nov., a gammaproteobacterium isolated from sandy soil near a stream.</title>
        <authorList>
            <person name="Ko Y."/>
            <person name="Kim J.-H."/>
        </authorList>
    </citation>
    <scope>NUCLEOTIDE SEQUENCE [LARGE SCALE GENOMIC DNA]</scope>
    <source>
        <strain evidence="1 2">D13</strain>
    </source>
</reference>
<reference evidence="1 2" key="2">
    <citation type="submission" date="2018-03" db="EMBL/GenBank/DDBJ databases">
        <authorList>
            <person name="Keele B.F."/>
        </authorList>
    </citation>
    <scope>NUCLEOTIDE SEQUENCE [LARGE SCALE GENOMIC DNA]</scope>
    <source>
        <strain evidence="1 2">D13</strain>
    </source>
</reference>
<proteinExistence type="predicted"/>
<dbReference type="AlphaFoldDB" id="A0A2P1PVP8"/>
<gene>
    <name evidence="1" type="ORF">C7S18_17450</name>
</gene>
<evidence type="ECO:0000313" key="2">
    <source>
        <dbReference type="Proteomes" id="UP000241074"/>
    </source>
</evidence>
<evidence type="ECO:0000313" key="1">
    <source>
        <dbReference type="EMBL" id="AVP98854.1"/>
    </source>
</evidence>
<dbReference type="EMBL" id="CP027860">
    <property type="protein sequence ID" value="AVP98854.1"/>
    <property type="molecule type" value="Genomic_DNA"/>
</dbReference>
<dbReference type="Proteomes" id="UP000241074">
    <property type="component" value="Chromosome"/>
</dbReference>
<dbReference type="RefSeq" id="WP_106892773.1">
    <property type="nucleotide sequence ID" value="NZ_CP027860.1"/>
</dbReference>
<dbReference type="KEGG" id="xba:C7S18_17450"/>
<keyword evidence="2" id="KW-1185">Reference proteome</keyword>